<dbReference type="RefSeq" id="XP_008563109.1">
    <property type="nucleotide sequence ID" value="XM_008564887.1"/>
</dbReference>
<feature type="domain" description="VPS13-like middle region" evidence="2">
    <location>
        <begin position="1"/>
        <end position="133"/>
    </location>
</feature>
<dbReference type="GeneID" id="103583622"/>
<organism evidence="3 4">
    <name type="scientific">Galeopterus variegatus</name>
    <name type="common">Malayan flying lemur</name>
    <name type="synonym">Cynocephalus variegatus</name>
    <dbReference type="NCBI Taxonomy" id="482537"/>
    <lineage>
        <taxon>Eukaryota</taxon>
        <taxon>Metazoa</taxon>
        <taxon>Chordata</taxon>
        <taxon>Craniata</taxon>
        <taxon>Vertebrata</taxon>
        <taxon>Euteleostomi</taxon>
        <taxon>Mammalia</taxon>
        <taxon>Eutheria</taxon>
        <taxon>Euarchontoglires</taxon>
        <taxon>Dermoptera</taxon>
        <taxon>Cynocephalidae</taxon>
        <taxon>Galeopterus</taxon>
    </lineage>
</organism>
<keyword evidence="3" id="KW-1185">Reference proteome</keyword>
<evidence type="ECO:0000256" key="1">
    <source>
        <dbReference type="SAM" id="MobiDB-lite"/>
    </source>
</evidence>
<feature type="region of interest" description="Disordered" evidence="1">
    <location>
        <begin position="1"/>
        <end position="45"/>
    </location>
</feature>
<dbReference type="Proteomes" id="UP000694923">
    <property type="component" value="Unplaced"/>
</dbReference>
<dbReference type="InterPro" id="IPR056747">
    <property type="entry name" value="VPS13-like_M"/>
</dbReference>
<evidence type="ECO:0000313" key="3">
    <source>
        <dbReference type="Proteomes" id="UP000694923"/>
    </source>
</evidence>
<name>A0ABM0Q418_GALVR</name>
<proteinExistence type="predicted"/>
<sequence>MKILLENLGEASSQPSPTQSVQEAVKVRKEGVPSAPDHLKEQDLTDSKLSVDQSVTLQFDFHFESLSIILYNNDVNQESKLSFHNENFRLGELRLHLMASTGKMFKDGSMNVSVKLKTCTLDDLREGIERATS</sequence>
<reference evidence="4" key="1">
    <citation type="submission" date="2025-08" db="UniProtKB">
        <authorList>
            <consortium name="RefSeq"/>
        </authorList>
    </citation>
    <scope>IDENTIFICATION</scope>
</reference>
<evidence type="ECO:0000259" key="2">
    <source>
        <dbReference type="Pfam" id="PF25033"/>
    </source>
</evidence>
<dbReference type="InterPro" id="IPR026847">
    <property type="entry name" value="VPS13"/>
</dbReference>
<feature type="compositionally biased region" description="Polar residues" evidence="1">
    <location>
        <begin position="10"/>
        <end position="22"/>
    </location>
</feature>
<accession>A0ABM0Q418</accession>
<dbReference type="PANTHER" id="PTHR16166">
    <property type="entry name" value="VACUOLAR PROTEIN SORTING-ASSOCIATED PROTEIN VPS13"/>
    <property type="match status" value="1"/>
</dbReference>
<gene>
    <name evidence="4" type="primary">LOC103583622</name>
</gene>
<feature type="non-terminal residue" evidence="4">
    <location>
        <position position="133"/>
    </location>
</feature>
<dbReference type="PANTHER" id="PTHR16166:SF125">
    <property type="entry name" value="INTERMEMBRANE LIPID TRANSFER PROTEIN VPS13C"/>
    <property type="match status" value="1"/>
</dbReference>
<evidence type="ECO:0000313" key="4">
    <source>
        <dbReference type="RefSeq" id="XP_008563109.1"/>
    </source>
</evidence>
<feature type="compositionally biased region" description="Basic and acidic residues" evidence="1">
    <location>
        <begin position="25"/>
        <end position="45"/>
    </location>
</feature>
<dbReference type="Pfam" id="PF25033">
    <property type="entry name" value="VPS13_M"/>
    <property type="match status" value="1"/>
</dbReference>
<protein>
    <submittedName>
        <fullName evidence="4">Vacuolar protein sorting-associated protein 13C-like</fullName>
    </submittedName>
</protein>